<feature type="compositionally biased region" description="Polar residues" evidence="9">
    <location>
        <begin position="385"/>
        <end position="401"/>
    </location>
</feature>
<keyword evidence="4" id="KW-0238">DNA-binding</keyword>
<feature type="region of interest" description="Disordered" evidence="9">
    <location>
        <begin position="1"/>
        <end position="25"/>
    </location>
</feature>
<feature type="region of interest" description="Disordered" evidence="9">
    <location>
        <begin position="962"/>
        <end position="1008"/>
    </location>
</feature>
<keyword evidence="5" id="KW-0010">Activator</keyword>
<name>A0A835EN77_9POAL</name>
<feature type="compositionally biased region" description="Low complexity" evidence="9">
    <location>
        <begin position="966"/>
        <end position="978"/>
    </location>
</feature>
<reference evidence="11" key="1">
    <citation type="submission" date="2020-07" db="EMBL/GenBank/DDBJ databases">
        <title>Genome sequence and genetic diversity analysis of an under-domesticated orphan crop, white fonio (Digitaria exilis).</title>
        <authorList>
            <person name="Bennetzen J.L."/>
            <person name="Chen S."/>
            <person name="Ma X."/>
            <person name="Wang X."/>
            <person name="Yssel A.E.J."/>
            <person name="Chaluvadi S.R."/>
            <person name="Johnson M."/>
            <person name="Gangashetty P."/>
            <person name="Hamidou F."/>
            <person name="Sanogo M.D."/>
            <person name="Zwaenepoel A."/>
            <person name="Wallace J."/>
            <person name="Van De Peer Y."/>
            <person name="Van Deynze A."/>
        </authorList>
    </citation>
    <scope>NUCLEOTIDE SEQUENCE</scope>
    <source>
        <tissue evidence="11">Leaves</tissue>
    </source>
</reference>
<feature type="region of interest" description="Disordered" evidence="9">
    <location>
        <begin position="653"/>
        <end position="700"/>
    </location>
</feature>
<evidence type="ECO:0000259" key="10">
    <source>
        <dbReference type="PROSITE" id="PS51032"/>
    </source>
</evidence>
<dbReference type="PROSITE" id="PS51032">
    <property type="entry name" value="AP2_ERF"/>
    <property type="match status" value="3"/>
</dbReference>
<evidence type="ECO:0000256" key="4">
    <source>
        <dbReference type="ARBA" id="ARBA00023125"/>
    </source>
</evidence>
<evidence type="ECO:0000256" key="8">
    <source>
        <dbReference type="ARBA" id="ARBA00024343"/>
    </source>
</evidence>
<dbReference type="CDD" id="cd00018">
    <property type="entry name" value="AP2"/>
    <property type="match status" value="2"/>
</dbReference>
<dbReference type="GO" id="GO:0003700">
    <property type="term" value="F:DNA-binding transcription factor activity"/>
    <property type="evidence" value="ECO:0007669"/>
    <property type="project" value="InterPro"/>
</dbReference>
<evidence type="ECO:0000256" key="9">
    <source>
        <dbReference type="SAM" id="MobiDB-lite"/>
    </source>
</evidence>
<keyword evidence="12" id="KW-1185">Reference proteome</keyword>
<feature type="compositionally biased region" description="Basic and acidic residues" evidence="9">
    <location>
        <begin position="887"/>
        <end position="896"/>
    </location>
</feature>
<feature type="compositionally biased region" description="Basic and acidic residues" evidence="9">
    <location>
        <begin position="410"/>
        <end position="419"/>
    </location>
</feature>
<organism evidence="11 12">
    <name type="scientific">Digitaria exilis</name>
    <dbReference type="NCBI Taxonomy" id="1010633"/>
    <lineage>
        <taxon>Eukaryota</taxon>
        <taxon>Viridiplantae</taxon>
        <taxon>Streptophyta</taxon>
        <taxon>Embryophyta</taxon>
        <taxon>Tracheophyta</taxon>
        <taxon>Spermatophyta</taxon>
        <taxon>Magnoliopsida</taxon>
        <taxon>Liliopsida</taxon>
        <taxon>Poales</taxon>
        <taxon>Poaceae</taxon>
        <taxon>PACMAD clade</taxon>
        <taxon>Panicoideae</taxon>
        <taxon>Panicodae</taxon>
        <taxon>Paniceae</taxon>
        <taxon>Anthephorinae</taxon>
        <taxon>Digitaria</taxon>
    </lineage>
</organism>
<evidence type="ECO:0000256" key="1">
    <source>
        <dbReference type="ARBA" id="ARBA00004123"/>
    </source>
</evidence>
<feature type="compositionally biased region" description="Polar residues" evidence="9">
    <location>
        <begin position="982"/>
        <end position="998"/>
    </location>
</feature>
<feature type="compositionally biased region" description="Acidic residues" evidence="9">
    <location>
        <begin position="676"/>
        <end position="689"/>
    </location>
</feature>
<dbReference type="EMBL" id="JACEFO010001822">
    <property type="protein sequence ID" value="KAF8701159.1"/>
    <property type="molecule type" value="Genomic_DNA"/>
</dbReference>
<dbReference type="PANTHER" id="PTHR31839:SF10">
    <property type="entry name" value="DEHYDRATION-RESPONSIVE ELEMENT-BINDING PROTEIN 1A"/>
    <property type="match status" value="1"/>
</dbReference>
<dbReference type="SMART" id="SM00380">
    <property type="entry name" value="AP2"/>
    <property type="match status" value="3"/>
</dbReference>
<dbReference type="SUPFAM" id="SSF54171">
    <property type="entry name" value="DNA-binding domain"/>
    <property type="match status" value="3"/>
</dbReference>
<feature type="region of interest" description="Disordered" evidence="9">
    <location>
        <begin position="558"/>
        <end position="587"/>
    </location>
</feature>
<keyword evidence="3" id="KW-0346">Stress response</keyword>
<keyword evidence="2" id="KW-0805">Transcription regulation</keyword>
<protein>
    <recommendedName>
        <fullName evidence="10">AP2/ERF domain-containing protein</fullName>
    </recommendedName>
</protein>
<dbReference type="Proteomes" id="UP000636709">
    <property type="component" value="Unassembled WGS sequence"/>
</dbReference>
<comment type="caution">
    <text evidence="11">The sequence shown here is derived from an EMBL/GenBank/DDBJ whole genome shotgun (WGS) entry which is preliminary data.</text>
</comment>
<feature type="compositionally biased region" description="Low complexity" evidence="9">
    <location>
        <begin position="249"/>
        <end position="260"/>
    </location>
</feature>
<dbReference type="AlphaFoldDB" id="A0A835EN77"/>
<feature type="region of interest" description="Disordered" evidence="9">
    <location>
        <begin position="102"/>
        <end position="145"/>
    </location>
</feature>
<keyword evidence="7" id="KW-0539">Nucleus</keyword>
<dbReference type="PANTHER" id="PTHR31839">
    <property type="entry name" value="DEHYDRATION-RESPONSIVE ELEMENT-BINDING PROTEIN 1D"/>
    <property type="match status" value="1"/>
</dbReference>
<dbReference type="InterPro" id="IPR045277">
    <property type="entry name" value="DRE1A-I"/>
</dbReference>
<sequence>MTGNGNLLPVASKLRPRPYPDAPPRSDLSFSSCVLAHCLPSRVLSPASPGRTAATTYKYAPANPPFPSQKTTPTQIQAQAKPLQTIVQQPIQNKMCPIKKEMSADSSAGSPCSWASASTSPEHQTVWTSPPKKPAGRTKFRETRHPVFRGVRRRGNAGRWVCEVRVPGRRGCRLWLGTFDAAEDAARAHDAAMLAIAGAGACLNFADSAWLLAMPASYASLAEVRHAVAEAVEVFQRREALPEEEDARSATSSTSAANDEYGSSTDSEETSPAAKDSPFELDAFGDMSSDLYYASLAQAMLMEPPSMVSSFCDEGVADCQCEAGKQKFEIIRCNMQLQGATHAPEEPDFGDGRSYLLAFSPACSTETSFTVAAARTHDVAIASTRITPTSGNQQREQQLGTASAGVSGRAPDDARASNSEVKRAWPGAISGWVTDREVILGAQKRHVLVCGGILEILESCQGRRARPRVAGRYNWLPASLPGFPRFALCSIPATTYKYAPANPPFASLIHYRHCSIFNPQASNRDLDVSDQEGDERRRVELAVQLGFGLDVDLVGAPPDRVDRASQASGRRGTPCSAASGAGATPGGGSARCALWLGTFETAEAAARAHDAAMLAIAGAGACLNFADSAWLLAVPASYASLAEAVEDFQQRRREAISEGDDAGSSAPSSSSPTASVEDEVSTTDGEGEESSSSSSAAEGSPFELDVFNDMSWDLYYASMAQAMLMEPPSAVPAFGEDGYAAINAIVIPRAVTILTEQVERWSTRDNNSQRPKPPRAEAARIVRLGATPRTQKESPPGSRKGQKGKGNQRQNGGGNKKKQNQAVPPSRRRQRGIFPRLEMVVRLTRVARERRRDPPRIPIRIKPPAGVEESLETTDVAFASQLVPRRRQQEGVRRSETAAACGLDTAKETASAPCPTATPLSSSERIPPRSPHGFSACEHAVAGRAYLYIPHSQNHTLPTELRSRPQAQHKQAEAQAAHSTRLPKQTSSSHLRTTAARTRSSHGHGPPRALGLLLHHHLGLVLLLRPEQGLLLVRVPAPKKRPAGRTKFRETRHPVFRGVRRRGAAGRWVCEVRVPGNRGARLWLGTYLTAESAARAHDAAMLALGRGGGRSGEGVLNFPDSAWLLAVPPPSANSGLEDARRAALEAVAGFQRRYGSGAGAEEVTSSVSAPSQPLLDISSSWPATSKAPDAAPVTKADEPAAPVVDVFEPNWFSDMDLDMYYASLAEGLLVEPPPPVAAAAWEHGDCGDGGADVALWSY</sequence>
<accession>A0A835EN77</accession>
<evidence type="ECO:0000256" key="5">
    <source>
        <dbReference type="ARBA" id="ARBA00023159"/>
    </source>
</evidence>
<feature type="domain" description="AP2/ERF" evidence="10">
    <location>
        <begin position="147"/>
        <end position="206"/>
    </location>
</feature>
<evidence type="ECO:0000256" key="3">
    <source>
        <dbReference type="ARBA" id="ARBA00023016"/>
    </source>
</evidence>
<comment type="similarity">
    <text evidence="8">Belongs to the AP2/ERF transcription factor family. ERF subfamily.</text>
</comment>
<dbReference type="InterPro" id="IPR036955">
    <property type="entry name" value="AP2/ERF_dom_sf"/>
</dbReference>
<feature type="compositionally biased region" description="Low complexity" evidence="9">
    <location>
        <begin position="662"/>
        <end position="675"/>
    </location>
</feature>
<feature type="region of interest" description="Disordered" evidence="9">
    <location>
        <begin position="385"/>
        <end position="419"/>
    </location>
</feature>
<comment type="subcellular location">
    <subcellularLocation>
        <location evidence="1">Nucleus</location>
    </subcellularLocation>
</comment>
<keyword evidence="6" id="KW-0804">Transcription</keyword>
<evidence type="ECO:0000256" key="2">
    <source>
        <dbReference type="ARBA" id="ARBA00023015"/>
    </source>
</evidence>
<proteinExistence type="inferred from homology"/>
<dbReference type="GO" id="GO:0003677">
    <property type="term" value="F:DNA binding"/>
    <property type="evidence" value="ECO:0007669"/>
    <property type="project" value="UniProtKB-KW"/>
</dbReference>
<dbReference type="GO" id="GO:0005634">
    <property type="term" value="C:nucleus"/>
    <property type="evidence" value="ECO:0007669"/>
    <property type="project" value="UniProtKB-SubCell"/>
</dbReference>
<feature type="compositionally biased region" description="Low complexity" evidence="9">
    <location>
        <begin position="572"/>
        <end position="582"/>
    </location>
</feature>
<feature type="region of interest" description="Disordered" evidence="9">
    <location>
        <begin position="240"/>
        <end position="279"/>
    </location>
</feature>
<feature type="compositionally biased region" description="Polar residues" evidence="9">
    <location>
        <begin position="104"/>
        <end position="128"/>
    </location>
</feature>
<feature type="region of interest" description="Disordered" evidence="9">
    <location>
        <begin position="761"/>
        <end position="835"/>
    </location>
</feature>
<evidence type="ECO:0000256" key="6">
    <source>
        <dbReference type="ARBA" id="ARBA00023163"/>
    </source>
</evidence>
<feature type="compositionally biased region" description="Low complexity" evidence="9">
    <location>
        <begin position="690"/>
        <end position="700"/>
    </location>
</feature>
<dbReference type="InterPro" id="IPR016177">
    <property type="entry name" value="DNA-bd_dom_sf"/>
</dbReference>
<feature type="region of interest" description="Disordered" evidence="9">
    <location>
        <begin position="885"/>
        <end position="932"/>
    </location>
</feature>
<feature type="domain" description="AP2/ERF" evidence="10">
    <location>
        <begin position="552"/>
        <end position="626"/>
    </location>
</feature>
<evidence type="ECO:0000313" key="11">
    <source>
        <dbReference type="EMBL" id="KAF8701159.1"/>
    </source>
</evidence>
<dbReference type="InterPro" id="IPR001471">
    <property type="entry name" value="AP2/ERF_dom"/>
</dbReference>
<gene>
    <name evidence="11" type="ORF">HU200_033821</name>
</gene>
<feature type="domain" description="AP2/ERF" evidence="10">
    <location>
        <begin position="1055"/>
        <end position="1119"/>
    </location>
</feature>
<evidence type="ECO:0000313" key="12">
    <source>
        <dbReference type="Proteomes" id="UP000636709"/>
    </source>
</evidence>
<evidence type="ECO:0000256" key="7">
    <source>
        <dbReference type="ARBA" id="ARBA00023242"/>
    </source>
</evidence>
<dbReference type="Gene3D" id="3.30.730.10">
    <property type="entry name" value="AP2/ERF domain"/>
    <property type="match status" value="3"/>
</dbReference>
<dbReference type="Pfam" id="PF00847">
    <property type="entry name" value="AP2"/>
    <property type="match status" value="2"/>
</dbReference>